<keyword evidence="2" id="KW-1185">Reference proteome</keyword>
<name>A0A917UZ62_9BACI</name>
<dbReference type="Proteomes" id="UP000658382">
    <property type="component" value="Unassembled WGS sequence"/>
</dbReference>
<protein>
    <submittedName>
        <fullName evidence="1">Uncharacterized protein</fullName>
    </submittedName>
</protein>
<accession>A0A917UZ62</accession>
<evidence type="ECO:0000313" key="1">
    <source>
        <dbReference type="EMBL" id="GGK01917.1"/>
    </source>
</evidence>
<proteinExistence type="predicted"/>
<sequence>METIASIQKRPPSLIYSDYAPIYSDSLSFFSDFRAVYSDYSPNYSGALKNSVIPVRLREGVAMFVSYKVIHNLFFLTLKKARITM</sequence>
<reference evidence="1" key="1">
    <citation type="journal article" date="2014" name="Int. J. Syst. Evol. Microbiol.">
        <title>Complete genome sequence of Corynebacterium casei LMG S-19264T (=DSM 44701T), isolated from a smear-ripened cheese.</title>
        <authorList>
            <consortium name="US DOE Joint Genome Institute (JGI-PGF)"/>
            <person name="Walter F."/>
            <person name="Albersmeier A."/>
            <person name="Kalinowski J."/>
            <person name="Ruckert C."/>
        </authorList>
    </citation>
    <scope>NUCLEOTIDE SEQUENCE</scope>
    <source>
        <strain evidence="1">JCM 12580</strain>
    </source>
</reference>
<organism evidence="1 2">
    <name type="scientific">Lentibacillus kapialis</name>
    <dbReference type="NCBI Taxonomy" id="340214"/>
    <lineage>
        <taxon>Bacteria</taxon>
        <taxon>Bacillati</taxon>
        <taxon>Bacillota</taxon>
        <taxon>Bacilli</taxon>
        <taxon>Bacillales</taxon>
        <taxon>Bacillaceae</taxon>
        <taxon>Lentibacillus</taxon>
    </lineage>
</organism>
<dbReference type="EMBL" id="BMNQ01000042">
    <property type="protein sequence ID" value="GGK01917.1"/>
    <property type="molecule type" value="Genomic_DNA"/>
</dbReference>
<gene>
    <name evidence="1" type="ORF">GCM10007063_25220</name>
</gene>
<evidence type="ECO:0000313" key="2">
    <source>
        <dbReference type="Proteomes" id="UP000658382"/>
    </source>
</evidence>
<comment type="caution">
    <text evidence="1">The sequence shown here is derived from an EMBL/GenBank/DDBJ whole genome shotgun (WGS) entry which is preliminary data.</text>
</comment>
<reference evidence="1" key="2">
    <citation type="submission" date="2020-09" db="EMBL/GenBank/DDBJ databases">
        <authorList>
            <person name="Sun Q."/>
            <person name="Ohkuma M."/>
        </authorList>
    </citation>
    <scope>NUCLEOTIDE SEQUENCE</scope>
    <source>
        <strain evidence="1">JCM 12580</strain>
    </source>
</reference>
<dbReference type="AlphaFoldDB" id="A0A917UZ62"/>